<gene>
    <name evidence="2" type="ORF">EJ06DRAFT_559822</name>
</gene>
<feature type="region of interest" description="Disordered" evidence="1">
    <location>
        <begin position="115"/>
        <end position="189"/>
    </location>
</feature>
<evidence type="ECO:0000313" key="3">
    <source>
        <dbReference type="Proteomes" id="UP000799640"/>
    </source>
</evidence>
<organism evidence="2 3">
    <name type="scientific">Trichodelitschia bisporula</name>
    <dbReference type="NCBI Taxonomy" id="703511"/>
    <lineage>
        <taxon>Eukaryota</taxon>
        <taxon>Fungi</taxon>
        <taxon>Dikarya</taxon>
        <taxon>Ascomycota</taxon>
        <taxon>Pezizomycotina</taxon>
        <taxon>Dothideomycetes</taxon>
        <taxon>Dothideomycetes incertae sedis</taxon>
        <taxon>Phaeotrichales</taxon>
        <taxon>Phaeotrichaceae</taxon>
        <taxon>Trichodelitschia</taxon>
    </lineage>
</organism>
<reference evidence="2" key="1">
    <citation type="journal article" date="2020" name="Stud. Mycol.">
        <title>101 Dothideomycetes genomes: a test case for predicting lifestyles and emergence of pathogens.</title>
        <authorList>
            <person name="Haridas S."/>
            <person name="Albert R."/>
            <person name="Binder M."/>
            <person name="Bloem J."/>
            <person name="Labutti K."/>
            <person name="Salamov A."/>
            <person name="Andreopoulos B."/>
            <person name="Baker S."/>
            <person name="Barry K."/>
            <person name="Bills G."/>
            <person name="Bluhm B."/>
            <person name="Cannon C."/>
            <person name="Castanera R."/>
            <person name="Culley D."/>
            <person name="Daum C."/>
            <person name="Ezra D."/>
            <person name="Gonzalez J."/>
            <person name="Henrissat B."/>
            <person name="Kuo A."/>
            <person name="Liang C."/>
            <person name="Lipzen A."/>
            <person name="Lutzoni F."/>
            <person name="Magnuson J."/>
            <person name="Mondo S."/>
            <person name="Nolan M."/>
            <person name="Ohm R."/>
            <person name="Pangilinan J."/>
            <person name="Park H.-J."/>
            <person name="Ramirez L."/>
            <person name="Alfaro M."/>
            <person name="Sun H."/>
            <person name="Tritt A."/>
            <person name="Yoshinaga Y."/>
            <person name="Zwiers L.-H."/>
            <person name="Turgeon B."/>
            <person name="Goodwin S."/>
            <person name="Spatafora J."/>
            <person name="Crous P."/>
            <person name="Grigoriev I."/>
        </authorList>
    </citation>
    <scope>NUCLEOTIDE SEQUENCE</scope>
    <source>
        <strain evidence="2">CBS 262.69</strain>
    </source>
</reference>
<dbReference type="EMBL" id="ML996706">
    <property type="protein sequence ID" value="KAF2396710.1"/>
    <property type="molecule type" value="Genomic_DNA"/>
</dbReference>
<accession>A0A6G1HL24</accession>
<dbReference type="AlphaFoldDB" id="A0A6G1HL24"/>
<name>A0A6G1HL24_9PEZI</name>
<keyword evidence="3" id="KW-1185">Reference proteome</keyword>
<protein>
    <submittedName>
        <fullName evidence="2">Uncharacterized protein</fullName>
    </submittedName>
</protein>
<evidence type="ECO:0000256" key="1">
    <source>
        <dbReference type="SAM" id="MobiDB-lite"/>
    </source>
</evidence>
<proteinExistence type="predicted"/>
<sequence length="189" mass="20699">MCLQTNYLYACGHDGGFDFRPCSRRDPPHRPALYCAILSLTKTKEAECQACADEKTCKKLKDAKNLAEQTATTDTEPKTLDLLAESIETLAKATDEMIKALHEVDEKTQTLNEMKTAYQDESESESSEGGGVKLPAQLAEGKTAHQDESESESEEGGVKLPRQFAEGTFTVQQESVDDDSDGDMKLPGN</sequence>
<evidence type="ECO:0000313" key="2">
    <source>
        <dbReference type="EMBL" id="KAF2396710.1"/>
    </source>
</evidence>
<dbReference type="Proteomes" id="UP000799640">
    <property type="component" value="Unassembled WGS sequence"/>
</dbReference>